<proteinExistence type="inferred from homology"/>
<dbReference type="GO" id="GO:0016020">
    <property type="term" value="C:membrane"/>
    <property type="evidence" value="ECO:0007669"/>
    <property type="project" value="UniProtKB-SubCell"/>
</dbReference>
<feature type="transmembrane region" description="Helical" evidence="6">
    <location>
        <begin position="388"/>
        <end position="408"/>
    </location>
</feature>
<dbReference type="PROSITE" id="PS50850">
    <property type="entry name" value="MFS"/>
    <property type="match status" value="1"/>
</dbReference>
<feature type="transmembrane region" description="Helical" evidence="6">
    <location>
        <begin position="344"/>
        <end position="367"/>
    </location>
</feature>
<name>A0AAJ0AXM4_9PEZI</name>
<evidence type="ECO:0000256" key="1">
    <source>
        <dbReference type="ARBA" id="ARBA00004141"/>
    </source>
</evidence>
<sequence length="450" mass="48417">MGSVSSLSSYLKVVGLEDGSKHSQLLIGVINAVYWIGVIIGALLVGSFSDKVGRRRAILFTGILALIVVPFFAALQNFAWALAFRFINGLATGSFDSVGLNYSAETVDHRHRGRAIGFQLCYAATGAGIAYFIPFGLAKQTSSEVVWRFPLAFQLVFVLMALSIVCFLPESPRWLVKVGLAEAARDVIEAVKHVDHPMDLQSAVEAELESISRTIDMEREHNSSTSYWSMFTVRDELSTARRTWSAIFIQFATQAMIGSGFVSGYGIKIFETGGWSSELAALLSGMGILTQAAFGVPGALLSDKIGRRNAMIGGAAGGAVVLALIGMCGYFVDKYADSDPALAKSYGSATVALVFIWAAVFGSTWLWCPFTYPSEIFPAQSRAKGSSVGIVGLGLGSFFSSMISPYLFTAVGYGALFMICGLSFLVAFICYMWMPETAGKTLEEIDGLFH</sequence>
<dbReference type="RefSeq" id="XP_060435948.1">
    <property type="nucleotide sequence ID" value="XM_060571026.1"/>
</dbReference>
<dbReference type="PROSITE" id="PS00217">
    <property type="entry name" value="SUGAR_TRANSPORT_2"/>
    <property type="match status" value="1"/>
</dbReference>
<feature type="transmembrane region" description="Helical" evidence="6">
    <location>
        <begin position="414"/>
        <end position="434"/>
    </location>
</feature>
<evidence type="ECO:0000313" key="8">
    <source>
        <dbReference type="EMBL" id="KAK1700191.1"/>
    </source>
</evidence>
<dbReference type="Pfam" id="PF00083">
    <property type="entry name" value="Sugar_tr"/>
    <property type="match status" value="1"/>
</dbReference>
<dbReference type="EMBL" id="JAHMHR010000002">
    <property type="protein sequence ID" value="KAK1700191.1"/>
    <property type="molecule type" value="Genomic_DNA"/>
</dbReference>
<gene>
    <name evidence="8" type="ORF">BDP55DRAFT_598587</name>
</gene>
<comment type="subcellular location">
    <subcellularLocation>
        <location evidence="1">Membrane</location>
        <topology evidence="1">Multi-pass membrane protein</topology>
    </subcellularLocation>
</comment>
<feature type="domain" description="Major facilitator superfamily (MFS) profile" evidence="7">
    <location>
        <begin position="1"/>
        <end position="438"/>
    </location>
</feature>
<feature type="transmembrane region" description="Helical" evidence="6">
    <location>
        <begin position="145"/>
        <end position="168"/>
    </location>
</feature>
<dbReference type="SUPFAM" id="SSF103473">
    <property type="entry name" value="MFS general substrate transporter"/>
    <property type="match status" value="1"/>
</dbReference>
<dbReference type="InterPro" id="IPR036259">
    <property type="entry name" value="MFS_trans_sf"/>
</dbReference>
<dbReference type="PANTHER" id="PTHR48022:SF78">
    <property type="entry name" value="MONOSACCHARIDE TRANSPORTER, PUTATIVE (AFU_ORTHOLOGUE AFUA_2G02110)-RELATED"/>
    <property type="match status" value="1"/>
</dbReference>
<keyword evidence="5 6" id="KW-0472">Membrane</keyword>
<dbReference type="PROSITE" id="PS00216">
    <property type="entry name" value="SUGAR_TRANSPORT_1"/>
    <property type="match status" value="1"/>
</dbReference>
<feature type="transmembrane region" description="Helical" evidence="6">
    <location>
        <begin position="279"/>
        <end position="300"/>
    </location>
</feature>
<dbReference type="AlphaFoldDB" id="A0AAJ0AXM4"/>
<evidence type="ECO:0000313" key="9">
    <source>
        <dbReference type="Proteomes" id="UP001224890"/>
    </source>
</evidence>
<dbReference type="Gene3D" id="1.20.1250.20">
    <property type="entry name" value="MFS general substrate transporter like domains"/>
    <property type="match status" value="1"/>
</dbReference>
<feature type="transmembrane region" description="Helical" evidence="6">
    <location>
        <begin position="244"/>
        <end position="267"/>
    </location>
</feature>
<comment type="caution">
    <text evidence="8">The sequence shown here is derived from an EMBL/GenBank/DDBJ whole genome shotgun (WGS) entry which is preliminary data.</text>
</comment>
<evidence type="ECO:0000256" key="2">
    <source>
        <dbReference type="ARBA" id="ARBA00010992"/>
    </source>
</evidence>
<dbReference type="InterPro" id="IPR050360">
    <property type="entry name" value="MFS_Sugar_Transporters"/>
</dbReference>
<dbReference type="InterPro" id="IPR005829">
    <property type="entry name" value="Sugar_transporter_CS"/>
</dbReference>
<feature type="transmembrane region" description="Helical" evidence="6">
    <location>
        <begin position="115"/>
        <end position="133"/>
    </location>
</feature>
<feature type="transmembrane region" description="Helical" evidence="6">
    <location>
        <begin position="57"/>
        <end position="76"/>
    </location>
</feature>
<protein>
    <submittedName>
        <fullName evidence="8">General substrate transporter</fullName>
    </submittedName>
</protein>
<organism evidence="8 9">
    <name type="scientific">Colletotrichum godetiae</name>
    <dbReference type="NCBI Taxonomy" id="1209918"/>
    <lineage>
        <taxon>Eukaryota</taxon>
        <taxon>Fungi</taxon>
        <taxon>Dikarya</taxon>
        <taxon>Ascomycota</taxon>
        <taxon>Pezizomycotina</taxon>
        <taxon>Sordariomycetes</taxon>
        <taxon>Hypocreomycetidae</taxon>
        <taxon>Glomerellales</taxon>
        <taxon>Glomerellaceae</taxon>
        <taxon>Colletotrichum</taxon>
        <taxon>Colletotrichum acutatum species complex</taxon>
    </lineage>
</organism>
<comment type="similarity">
    <text evidence="2">Belongs to the major facilitator superfamily. Sugar transporter (TC 2.A.1.1) family.</text>
</comment>
<evidence type="ECO:0000259" key="7">
    <source>
        <dbReference type="PROSITE" id="PS50850"/>
    </source>
</evidence>
<dbReference type="InterPro" id="IPR020846">
    <property type="entry name" value="MFS_dom"/>
</dbReference>
<feature type="transmembrane region" description="Helical" evidence="6">
    <location>
        <begin position="25"/>
        <end position="45"/>
    </location>
</feature>
<dbReference type="Proteomes" id="UP001224890">
    <property type="component" value="Unassembled WGS sequence"/>
</dbReference>
<keyword evidence="3 6" id="KW-0812">Transmembrane</keyword>
<dbReference type="InterPro" id="IPR005828">
    <property type="entry name" value="MFS_sugar_transport-like"/>
</dbReference>
<dbReference type="PANTHER" id="PTHR48022">
    <property type="entry name" value="PLASTIDIC GLUCOSE TRANSPORTER 4"/>
    <property type="match status" value="1"/>
</dbReference>
<keyword evidence="4 6" id="KW-1133">Transmembrane helix</keyword>
<dbReference type="GeneID" id="85455552"/>
<evidence type="ECO:0000256" key="4">
    <source>
        <dbReference type="ARBA" id="ARBA00022989"/>
    </source>
</evidence>
<keyword evidence="9" id="KW-1185">Reference proteome</keyword>
<reference evidence="8" key="1">
    <citation type="submission" date="2021-06" db="EMBL/GenBank/DDBJ databases">
        <title>Comparative genomics, transcriptomics and evolutionary studies reveal genomic signatures of adaptation to plant cell wall in hemibiotrophic fungi.</title>
        <authorList>
            <consortium name="DOE Joint Genome Institute"/>
            <person name="Baroncelli R."/>
            <person name="Diaz J.F."/>
            <person name="Benocci T."/>
            <person name="Peng M."/>
            <person name="Battaglia E."/>
            <person name="Haridas S."/>
            <person name="Andreopoulos W."/>
            <person name="Labutti K."/>
            <person name="Pangilinan J."/>
            <person name="Floch G.L."/>
            <person name="Makela M.R."/>
            <person name="Henrissat B."/>
            <person name="Grigoriev I.V."/>
            <person name="Crouch J.A."/>
            <person name="De Vries R.P."/>
            <person name="Sukno S.A."/>
            <person name="Thon M.R."/>
        </authorList>
    </citation>
    <scope>NUCLEOTIDE SEQUENCE</scope>
    <source>
        <strain evidence="8">CBS 193.32</strain>
    </source>
</reference>
<evidence type="ECO:0000256" key="6">
    <source>
        <dbReference type="SAM" id="Phobius"/>
    </source>
</evidence>
<accession>A0AAJ0AXM4</accession>
<feature type="transmembrane region" description="Helical" evidence="6">
    <location>
        <begin position="312"/>
        <end position="332"/>
    </location>
</feature>
<evidence type="ECO:0000256" key="5">
    <source>
        <dbReference type="ARBA" id="ARBA00023136"/>
    </source>
</evidence>
<dbReference type="GO" id="GO:0005351">
    <property type="term" value="F:carbohydrate:proton symporter activity"/>
    <property type="evidence" value="ECO:0007669"/>
    <property type="project" value="TreeGrafter"/>
</dbReference>
<evidence type="ECO:0000256" key="3">
    <source>
        <dbReference type="ARBA" id="ARBA00022692"/>
    </source>
</evidence>